<dbReference type="EMBL" id="CABITT030000007">
    <property type="protein sequence ID" value="VVB11161.1"/>
    <property type="molecule type" value="Genomic_DNA"/>
</dbReference>
<sequence length="156" mass="17839">MIRRCSNLRSWCLAGDFQNSPRHRSFAASFALGELGLKLSGWLKPGAVLKANTDEIRLDLFFNTSAATTKDMESLICFPWKNFRDTQGENHGNDLISIKHHKQITVNWALILGDLHQIFTPLYNPRTDRLQRHAQHNPLLSFPLRDFPFLCAPVPI</sequence>
<dbReference type="AlphaFoldDB" id="A0A565CC93"/>
<reference evidence="1" key="1">
    <citation type="submission" date="2019-07" db="EMBL/GenBank/DDBJ databases">
        <authorList>
            <person name="Dittberner H."/>
        </authorList>
    </citation>
    <scope>NUCLEOTIDE SEQUENCE [LARGE SCALE GENOMIC DNA]</scope>
</reference>
<name>A0A565CC93_9BRAS</name>
<accession>A0A565CC93</accession>
<gene>
    <name evidence="1" type="ORF">ANE_LOCUS21605</name>
</gene>
<evidence type="ECO:0000313" key="1">
    <source>
        <dbReference type="EMBL" id="VVB11161.1"/>
    </source>
</evidence>
<proteinExistence type="predicted"/>
<evidence type="ECO:0000313" key="2">
    <source>
        <dbReference type="Proteomes" id="UP000489600"/>
    </source>
</evidence>
<comment type="caution">
    <text evidence="1">The sequence shown here is derived from an EMBL/GenBank/DDBJ whole genome shotgun (WGS) entry which is preliminary data.</text>
</comment>
<protein>
    <submittedName>
        <fullName evidence="1">Uncharacterized protein</fullName>
    </submittedName>
</protein>
<organism evidence="1 2">
    <name type="scientific">Arabis nemorensis</name>
    <dbReference type="NCBI Taxonomy" id="586526"/>
    <lineage>
        <taxon>Eukaryota</taxon>
        <taxon>Viridiplantae</taxon>
        <taxon>Streptophyta</taxon>
        <taxon>Embryophyta</taxon>
        <taxon>Tracheophyta</taxon>
        <taxon>Spermatophyta</taxon>
        <taxon>Magnoliopsida</taxon>
        <taxon>eudicotyledons</taxon>
        <taxon>Gunneridae</taxon>
        <taxon>Pentapetalae</taxon>
        <taxon>rosids</taxon>
        <taxon>malvids</taxon>
        <taxon>Brassicales</taxon>
        <taxon>Brassicaceae</taxon>
        <taxon>Arabideae</taxon>
        <taxon>Arabis</taxon>
    </lineage>
</organism>
<dbReference type="Proteomes" id="UP000489600">
    <property type="component" value="Unassembled WGS sequence"/>
</dbReference>
<keyword evidence="2" id="KW-1185">Reference proteome</keyword>